<evidence type="ECO:0000256" key="1">
    <source>
        <dbReference type="SAM" id="MobiDB-lite"/>
    </source>
</evidence>
<dbReference type="AlphaFoldDB" id="A0AAN8BB68"/>
<protein>
    <submittedName>
        <fullName evidence="2">Uncharacterized protein</fullName>
    </submittedName>
</protein>
<feature type="compositionally biased region" description="Basic and acidic residues" evidence="1">
    <location>
        <begin position="14"/>
        <end position="24"/>
    </location>
</feature>
<proteinExistence type="predicted"/>
<evidence type="ECO:0000313" key="2">
    <source>
        <dbReference type="EMBL" id="KAK5881830.1"/>
    </source>
</evidence>
<accession>A0AAN8BB68</accession>
<dbReference type="EMBL" id="JAULUE010002062">
    <property type="protein sequence ID" value="KAK5881830.1"/>
    <property type="molecule type" value="Genomic_DNA"/>
</dbReference>
<reference evidence="2 3" key="1">
    <citation type="journal article" date="2023" name="Mol. Biol. Evol.">
        <title>Genomics of Secondarily Temperate Adaptation in the Only Non-Antarctic Icefish.</title>
        <authorList>
            <person name="Rivera-Colon A.G."/>
            <person name="Rayamajhi N."/>
            <person name="Minhas B.F."/>
            <person name="Madrigal G."/>
            <person name="Bilyk K.T."/>
            <person name="Yoon V."/>
            <person name="Hune M."/>
            <person name="Gregory S."/>
            <person name="Cheng C.H.C."/>
            <person name="Catchen J.M."/>
        </authorList>
    </citation>
    <scope>NUCLEOTIDE SEQUENCE [LARGE SCALE GENOMIC DNA]</scope>
    <source>
        <strain evidence="2">JC2023a</strain>
    </source>
</reference>
<sequence length="74" mass="8432">MMRTGPGWAQRLLRPRDRPVDQGERSSCWRSSGTYRLRFRLVVRFLSRTPVASLIGRRLGGGTVRCGDSTVPER</sequence>
<gene>
    <name evidence="2" type="ORF">CesoFtcFv8_020475</name>
</gene>
<dbReference type="Proteomes" id="UP001335648">
    <property type="component" value="Unassembled WGS sequence"/>
</dbReference>
<keyword evidence="3" id="KW-1185">Reference proteome</keyword>
<comment type="caution">
    <text evidence="2">The sequence shown here is derived from an EMBL/GenBank/DDBJ whole genome shotgun (WGS) entry which is preliminary data.</text>
</comment>
<organism evidence="2 3">
    <name type="scientific">Champsocephalus esox</name>
    <name type="common">pike icefish</name>
    <dbReference type="NCBI Taxonomy" id="159716"/>
    <lineage>
        <taxon>Eukaryota</taxon>
        <taxon>Metazoa</taxon>
        <taxon>Chordata</taxon>
        <taxon>Craniata</taxon>
        <taxon>Vertebrata</taxon>
        <taxon>Euteleostomi</taxon>
        <taxon>Actinopterygii</taxon>
        <taxon>Neopterygii</taxon>
        <taxon>Teleostei</taxon>
        <taxon>Neoteleostei</taxon>
        <taxon>Acanthomorphata</taxon>
        <taxon>Eupercaria</taxon>
        <taxon>Perciformes</taxon>
        <taxon>Notothenioidei</taxon>
        <taxon>Channichthyidae</taxon>
        <taxon>Champsocephalus</taxon>
    </lineage>
</organism>
<feature type="region of interest" description="Disordered" evidence="1">
    <location>
        <begin position="1"/>
        <end position="25"/>
    </location>
</feature>
<evidence type="ECO:0000313" key="3">
    <source>
        <dbReference type="Proteomes" id="UP001335648"/>
    </source>
</evidence>
<name>A0AAN8BB68_9TELE</name>